<evidence type="ECO:0000256" key="2">
    <source>
        <dbReference type="ARBA" id="ARBA00008676"/>
    </source>
</evidence>
<dbReference type="PANTHER" id="PTHR20881:SF0">
    <property type="entry name" value="3-METHYL-2-OXOBUTANOATE HYDROXYMETHYLTRANSFERASE"/>
    <property type="match status" value="1"/>
</dbReference>
<keyword evidence="6" id="KW-0566">Pantothenate biosynthesis</keyword>
<dbReference type="EMBL" id="QUQM01000004">
    <property type="protein sequence ID" value="KAA8647788.1"/>
    <property type="molecule type" value="Genomic_DNA"/>
</dbReference>
<evidence type="ECO:0000256" key="1">
    <source>
        <dbReference type="ARBA" id="ARBA00005033"/>
    </source>
</evidence>
<evidence type="ECO:0000256" key="5">
    <source>
        <dbReference type="ARBA" id="ARBA00049172"/>
    </source>
</evidence>
<dbReference type="GO" id="GO:0003864">
    <property type="term" value="F:3-methyl-2-oxobutanoate hydroxymethyltransferase activity"/>
    <property type="evidence" value="ECO:0007669"/>
    <property type="project" value="UniProtKB-EC"/>
</dbReference>
<dbReference type="Gene3D" id="3.20.20.60">
    <property type="entry name" value="Phosphoenolpyruvate-binding domains"/>
    <property type="match status" value="1"/>
</dbReference>
<keyword evidence="4 6" id="KW-0808">Transferase</keyword>
<evidence type="ECO:0000256" key="4">
    <source>
        <dbReference type="ARBA" id="ARBA00022679"/>
    </source>
</evidence>
<evidence type="ECO:0000256" key="6">
    <source>
        <dbReference type="RuleBase" id="RU362100"/>
    </source>
</evidence>
<evidence type="ECO:0000313" key="7">
    <source>
        <dbReference type="EMBL" id="KAA8647788.1"/>
    </source>
</evidence>
<evidence type="ECO:0000256" key="3">
    <source>
        <dbReference type="ARBA" id="ARBA00012618"/>
    </source>
</evidence>
<dbReference type="PANTHER" id="PTHR20881">
    <property type="entry name" value="3-METHYL-2-OXOBUTANOATE HYDROXYMETHYLTRANSFERASE"/>
    <property type="match status" value="1"/>
</dbReference>
<evidence type="ECO:0000313" key="10">
    <source>
        <dbReference type="Proteomes" id="UP000324241"/>
    </source>
</evidence>
<dbReference type="InterPro" id="IPR040442">
    <property type="entry name" value="Pyrv_kinase-like_dom_sf"/>
</dbReference>
<reference evidence="7 10" key="2">
    <citation type="submission" date="2019-08" db="EMBL/GenBank/DDBJ databases">
        <title>The genome sequence of a newly discovered highly antifungal drug resistant Aspergillus species, Aspergillus tanneri NIH 1004.</title>
        <authorList>
            <person name="Mounaud S."/>
            <person name="Singh I."/>
            <person name="Joardar V."/>
            <person name="Pakala S."/>
            <person name="Pakala S."/>
            <person name="Venepally P."/>
            <person name="Chung J.K."/>
            <person name="Losada L."/>
            <person name="Nierman W.C."/>
        </authorList>
    </citation>
    <scope>NUCLEOTIDE SEQUENCE [LARGE SCALE GENOMIC DNA]</scope>
    <source>
        <strain evidence="7 10">NIH1004</strain>
    </source>
</reference>
<dbReference type="STRING" id="1220188.A0A4S3JKD7"/>
<dbReference type="EC" id="2.1.2.11" evidence="3 6"/>
<dbReference type="NCBIfam" id="TIGR00222">
    <property type="entry name" value="panB"/>
    <property type="match status" value="1"/>
</dbReference>
<dbReference type="EMBL" id="SOSA01000141">
    <property type="protein sequence ID" value="THC95810.1"/>
    <property type="molecule type" value="Genomic_DNA"/>
</dbReference>
<evidence type="ECO:0000313" key="8">
    <source>
        <dbReference type="EMBL" id="THC95810.1"/>
    </source>
</evidence>
<dbReference type="HAMAP" id="MF_00156">
    <property type="entry name" value="PanB"/>
    <property type="match status" value="1"/>
</dbReference>
<dbReference type="GeneID" id="54329191"/>
<dbReference type="GO" id="GO:0000287">
    <property type="term" value="F:magnesium ion binding"/>
    <property type="evidence" value="ECO:0007669"/>
    <property type="project" value="TreeGrafter"/>
</dbReference>
<dbReference type="FunFam" id="3.20.20.60:FF:000003">
    <property type="entry name" value="3-methyl-2-oxobutanoate hydroxymethyltransferase"/>
    <property type="match status" value="1"/>
</dbReference>
<comment type="catalytic activity">
    <reaction evidence="5 6">
        <text>(6R)-5,10-methylene-5,6,7,8-tetrahydrofolate + 3-methyl-2-oxobutanoate + H2O = 2-dehydropantoate + (6S)-5,6,7,8-tetrahydrofolate</text>
        <dbReference type="Rhea" id="RHEA:11824"/>
        <dbReference type="ChEBI" id="CHEBI:11561"/>
        <dbReference type="ChEBI" id="CHEBI:11851"/>
        <dbReference type="ChEBI" id="CHEBI:15377"/>
        <dbReference type="ChEBI" id="CHEBI:15636"/>
        <dbReference type="ChEBI" id="CHEBI:57453"/>
        <dbReference type="EC" id="2.1.2.11"/>
    </reaction>
</comment>
<proteinExistence type="inferred from homology"/>
<dbReference type="CDD" id="cd06557">
    <property type="entry name" value="KPHMT-like"/>
    <property type="match status" value="1"/>
</dbReference>
<dbReference type="AlphaFoldDB" id="A0A4S3JKD7"/>
<gene>
    <name evidence="7" type="ORF">ATNIH1004_006489</name>
    <name evidence="8" type="ORF">EYZ11_004720</name>
</gene>
<dbReference type="Pfam" id="PF02548">
    <property type="entry name" value="Pantoate_transf"/>
    <property type="match status" value="1"/>
</dbReference>
<dbReference type="UniPathway" id="UPA00028">
    <property type="reaction ID" value="UER00003"/>
</dbReference>
<dbReference type="Proteomes" id="UP000324241">
    <property type="component" value="Unassembled WGS sequence"/>
</dbReference>
<dbReference type="InterPro" id="IPR003700">
    <property type="entry name" value="Pantoate_hydroxy_MeTrfase"/>
</dbReference>
<evidence type="ECO:0000313" key="9">
    <source>
        <dbReference type="Proteomes" id="UP000308092"/>
    </source>
</evidence>
<sequence>MRLYASAFTRVSLSLRRTPPRCLPLQPFRQSSHAALANTKETTDTKEPTRPPFTVNSLRALYEKKEPVTMLTAHDAPSALAADLAGIDLILVGDSLAMVALGLEGTSEVALDTMLLYCRSVSRVVKSSFIVGDLPFGSYGVTQEQGVESAIRMIKEGRAHGIKLEGGAELAPTMASISRTGIPVFAHIGLTPQREHALGGFKPQGKSAANAVKIFHDALAAQKAGAVAVVLEAVPAEIAREITQRLRIPTIGIGAGSGCSGQVLVQNDMAGNFPPGRHIPKFVKQYGNVWKETESAIKSFREEVKNQQFPEYRHTYAMKSEELEKFKRIMDGIEGEPMQMER</sequence>
<dbReference type="GO" id="GO:0015940">
    <property type="term" value="P:pantothenate biosynthetic process"/>
    <property type="evidence" value="ECO:0007669"/>
    <property type="project" value="UniProtKB-UniPathway"/>
</dbReference>
<dbReference type="InterPro" id="IPR015813">
    <property type="entry name" value="Pyrv/PenolPyrv_kinase-like_dom"/>
</dbReference>
<comment type="similarity">
    <text evidence="2 6">Belongs to the PanB family.</text>
</comment>
<reference evidence="8 9" key="1">
    <citation type="submission" date="2019-03" db="EMBL/GenBank/DDBJ databases">
        <title>The genome sequence of a newly discovered highly antifungal drug resistant Aspergillus species, Aspergillus tanneri NIH 1004.</title>
        <authorList>
            <person name="Mounaud S."/>
            <person name="Singh I."/>
            <person name="Joardar V."/>
            <person name="Pakala S."/>
            <person name="Pakala S."/>
            <person name="Venepally P."/>
            <person name="Hoover J."/>
            <person name="Nierman W."/>
            <person name="Chung J."/>
            <person name="Losada L."/>
        </authorList>
    </citation>
    <scope>NUCLEOTIDE SEQUENCE [LARGE SCALE GENOMIC DNA]</scope>
    <source>
        <strain evidence="8 9">NIH1004</strain>
    </source>
</reference>
<name>A0A4S3JKD7_9EURO</name>
<dbReference type="NCBIfam" id="NF001452">
    <property type="entry name" value="PRK00311.1"/>
    <property type="match status" value="1"/>
</dbReference>
<dbReference type="GO" id="GO:0005739">
    <property type="term" value="C:mitochondrion"/>
    <property type="evidence" value="ECO:0007669"/>
    <property type="project" value="TreeGrafter"/>
</dbReference>
<organism evidence="8 9">
    <name type="scientific">Aspergillus tanneri</name>
    <dbReference type="NCBI Taxonomy" id="1220188"/>
    <lineage>
        <taxon>Eukaryota</taxon>
        <taxon>Fungi</taxon>
        <taxon>Dikarya</taxon>
        <taxon>Ascomycota</taxon>
        <taxon>Pezizomycotina</taxon>
        <taxon>Eurotiomycetes</taxon>
        <taxon>Eurotiomycetidae</taxon>
        <taxon>Eurotiales</taxon>
        <taxon>Aspergillaceae</taxon>
        <taxon>Aspergillus</taxon>
        <taxon>Aspergillus subgen. Circumdati</taxon>
    </lineage>
</organism>
<dbReference type="SUPFAM" id="SSF51621">
    <property type="entry name" value="Phosphoenolpyruvate/pyruvate domain"/>
    <property type="match status" value="1"/>
</dbReference>
<protein>
    <recommendedName>
        <fullName evidence="3 6">3-methyl-2-oxobutanoate hydroxymethyltransferase</fullName>
        <ecNumber evidence="3 6">2.1.2.11</ecNumber>
    </recommendedName>
</protein>
<comment type="function">
    <text evidence="6">Catalyzes the reversible reaction in which hydroxymethyl group from 5,10-methylenetetrahydrofolate is transferred onto alpha-ketoisovalerate to form ketopantoate.</text>
</comment>
<accession>A0A4S3JKD7</accession>
<dbReference type="Proteomes" id="UP000308092">
    <property type="component" value="Unassembled WGS sequence"/>
</dbReference>
<dbReference type="VEuPathDB" id="FungiDB:EYZ11_004720"/>
<dbReference type="OrthoDB" id="425211at2759"/>
<keyword evidence="9" id="KW-1185">Reference proteome</keyword>
<comment type="pathway">
    <text evidence="1 6">Cofactor biosynthesis; (R)-pantothenate biosynthesis; (R)-pantoate from 3-methyl-2-oxobutanoate: step 1/2.</text>
</comment>
<comment type="caution">
    <text evidence="8">The sequence shown here is derived from an EMBL/GenBank/DDBJ whole genome shotgun (WGS) entry which is preliminary data.</text>
</comment>
<dbReference type="RefSeq" id="XP_033427149.1">
    <property type="nucleotide sequence ID" value="XM_033571117.1"/>
</dbReference>